<dbReference type="EMBL" id="JAUSWL010000027">
    <property type="protein sequence ID" value="MDQ0547490.1"/>
    <property type="molecule type" value="Genomic_DNA"/>
</dbReference>
<organism evidence="1 2">
    <name type="scientific">Methylobacterium brachiatum</name>
    <dbReference type="NCBI Taxonomy" id="269660"/>
    <lineage>
        <taxon>Bacteria</taxon>
        <taxon>Pseudomonadati</taxon>
        <taxon>Pseudomonadota</taxon>
        <taxon>Alphaproteobacteria</taxon>
        <taxon>Hyphomicrobiales</taxon>
        <taxon>Methylobacteriaceae</taxon>
        <taxon>Methylobacterium</taxon>
    </lineage>
</organism>
<proteinExistence type="predicted"/>
<sequence length="60" mass="6700">MPELRMFFIHFWANDDAGKLARYLFEALGQVKIGKGNAVIAATLLLNRTGAHRLETSVEP</sequence>
<reference evidence="1" key="1">
    <citation type="submission" date="2023-07" db="EMBL/GenBank/DDBJ databases">
        <title>Genomic Encyclopedia of Type Strains, Phase IV (KMG-IV): sequencing the most valuable type-strain genomes for metagenomic binning, comparative biology and taxonomic classification.</title>
        <authorList>
            <person name="Goeker M."/>
        </authorList>
    </citation>
    <scope>NUCLEOTIDE SEQUENCE</scope>
    <source>
        <strain evidence="1">DSM 19569</strain>
    </source>
</reference>
<dbReference type="Proteomes" id="UP001223420">
    <property type="component" value="Unassembled WGS sequence"/>
</dbReference>
<accession>A0AAJ1TV60</accession>
<dbReference type="RefSeq" id="WP_230368497.1">
    <property type="nucleotide sequence ID" value="NZ_JAJALK010000031.1"/>
</dbReference>
<name>A0AAJ1TV60_9HYPH</name>
<comment type="caution">
    <text evidence="1">The sequence shown here is derived from an EMBL/GenBank/DDBJ whole genome shotgun (WGS) entry which is preliminary data.</text>
</comment>
<gene>
    <name evidence="1" type="ORF">QO001_006449</name>
</gene>
<evidence type="ECO:0000313" key="1">
    <source>
        <dbReference type="EMBL" id="MDQ0547490.1"/>
    </source>
</evidence>
<protein>
    <submittedName>
        <fullName evidence="1">Uncharacterized protein</fullName>
    </submittedName>
</protein>
<dbReference type="AlphaFoldDB" id="A0AAJ1TV60"/>
<evidence type="ECO:0000313" key="2">
    <source>
        <dbReference type="Proteomes" id="UP001223420"/>
    </source>
</evidence>